<dbReference type="AlphaFoldDB" id="X1NN56"/>
<organism evidence="1">
    <name type="scientific">marine sediment metagenome</name>
    <dbReference type="NCBI Taxonomy" id="412755"/>
    <lineage>
        <taxon>unclassified sequences</taxon>
        <taxon>metagenomes</taxon>
        <taxon>ecological metagenomes</taxon>
    </lineage>
</organism>
<comment type="caution">
    <text evidence="1">The sequence shown here is derived from an EMBL/GenBank/DDBJ whole genome shotgun (WGS) entry which is preliminary data.</text>
</comment>
<dbReference type="EMBL" id="BARV01016543">
    <property type="protein sequence ID" value="GAI28240.1"/>
    <property type="molecule type" value="Genomic_DNA"/>
</dbReference>
<reference evidence="1" key="1">
    <citation type="journal article" date="2014" name="Front. Microbiol.">
        <title>High frequency of phylogenetically diverse reductive dehalogenase-homologous genes in deep subseafloor sedimentary metagenomes.</title>
        <authorList>
            <person name="Kawai M."/>
            <person name="Futagami T."/>
            <person name="Toyoda A."/>
            <person name="Takaki Y."/>
            <person name="Nishi S."/>
            <person name="Hori S."/>
            <person name="Arai W."/>
            <person name="Tsubouchi T."/>
            <person name="Morono Y."/>
            <person name="Uchiyama I."/>
            <person name="Ito T."/>
            <person name="Fujiyama A."/>
            <person name="Inagaki F."/>
            <person name="Takami H."/>
        </authorList>
    </citation>
    <scope>NUCLEOTIDE SEQUENCE</scope>
    <source>
        <strain evidence="1">Expedition CK06-06</strain>
    </source>
</reference>
<name>X1NN56_9ZZZZ</name>
<evidence type="ECO:0000313" key="1">
    <source>
        <dbReference type="EMBL" id="GAI28240.1"/>
    </source>
</evidence>
<sequence length="69" mass="7811">GNQRDGQDDDLIPFVFRTDVIGINVTDDNILTSMRVANPSCYISRIVCYLSESYFFYSCLIRLGILILG</sequence>
<proteinExistence type="predicted"/>
<feature type="non-terminal residue" evidence="1">
    <location>
        <position position="1"/>
    </location>
</feature>
<gene>
    <name evidence="1" type="ORF">S06H3_28365</name>
</gene>
<accession>X1NN56</accession>
<protein>
    <submittedName>
        <fullName evidence="1">Uncharacterized protein</fullName>
    </submittedName>
</protein>